<keyword evidence="2" id="KW-0863">Zinc-finger</keyword>
<keyword evidence="4" id="KW-0732">Signal</keyword>
<feature type="signal peptide" evidence="4">
    <location>
        <begin position="1"/>
        <end position="15"/>
    </location>
</feature>
<protein>
    <submittedName>
        <fullName evidence="5">Oidioi.mRNA.OKI2018_I69.XSR.g13409.t1.cds</fullName>
    </submittedName>
</protein>
<keyword evidence="1" id="KW-0479">Metal-binding</keyword>
<accession>A0ABN7SBZ1</accession>
<evidence type="ECO:0000256" key="4">
    <source>
        <dbReference type="SAM" id="SignalP"/>
    </source>
</evidence>
<dbReference type="InterPro" id="IPR019786">
    <property type="entry name" value="Zinc_finger_PHD-type_CS"/>
</dbReference>
<keyword evidence="6" id="KW-1185">Reference proteome</keyword>
<evidence type="ECO:0000256" key="2">
    <source>
        <dbReference type="ARBA" id="ARBA00022771"/>
    </source>
</evidence>
<evidence type="ECO:0000256" key="1">
    <source>
        <dbReference type="ARBA" id="ARBA00022723"/>
    </source>
</evidence>
<organism evidence="5 6">
    <name type="scientific">Oikopleura dioica</name>
    <name type="common">Tunicate</name>
    <dbReference type="NCBI Taxonomy" id="34765"/>
    <lineage>
        <taxon>Eukaryota</taxon>
        <taxon>Metazoa</taxon>
        <taxon>Chordata</taxon>
        <taxon>Tunicata</taxon>
        <taxon>Appendicularia</taxon>
        <taxon>Copelata</taxon>
        <taxon>Oikopleuridae</taxon>
        <taxon>Oikopleura</taxon>
    </lineage>
</organism>
<dbReference type="SUPFAM" id="SSF57889">
    <property type="entry name" value="Cysteine-rich domain"/>
    <property type="match status" value="1"/>
</dbReference>
<evidence type="ECO:0000313" key="5">
    <source>
        <dbReference type="EMBL" id="CAG5094273.1"/>
    </source>
</evidence>
<dbReference type="EMBL" id="OU015569">
    <property type="protein sequence ID" value="CAG5094273.1"/>
    <property type="molecule type" value="Genomic_DNA"/>
</dbReference>
<evidence type="ECO:0000256" key="3">
    <source>
        <dbReference type="ARBA" id="ARBA00022833"/>
    </source>
</evidence>
<sequence length="528" mass="60789">MTFLCFLCTKTIVFGGEVTWAVHCVQCGLSFHPSCLSRAADFAKDIPKQIDFANEQLSEQNVKEDFVCAICHWFNNEELFLAPSQKKCPKKLSKVIRTWSHILFNWYDEAEWQASAADKEKVDVTKVISSHLIKQKLLQKFSGGVNSATGRANPTPLKLSLPNGDKDFPLISLADLQALVMDEKINCVRQFLFILLCWLLLIRASKDRNSIDYSLICFSDLMREVQEYMVCPDHHLNMDILAYDNQWISSPKDFKIPEQFLICAIPHKFAFLQTETDDRPCLVQVLGKKAIGQYRVFPLFDCDAESFPILDLSGYVEFVDHTDLLSISASQLRNFKPQLSSSMPKKEQDEYLEEFQKFLDELERRGYDLDDLVDFSPDEVVARVASVHTQTPVADFPEPEASLRDIEQKLKLLQVEEQGKAIVEKIEREDAETAKPPHCAICFFEKKVINQKSVELCLNPEEPAKALYFCFKLQWFLCEPHYQLGEEYVRKNTQKSNDSFKDGKELQKSCQLITELQKSFNFENKEES</sequence>
<dbReference type="Proteomes" id="UP001158576">
    <property type="component" value="Chromosome XSR"/>
</dbReference>
<keyword evidence="3" id="KW-0862">Zinc</keyword>
<feature type="chain" id="PRO_5045315016" evidence="4">
    <location>
        <begin position="16"/>
        <end position="528"/>
    </location>
</feature>
<proteinExistence type="predicted"/>
<name>A0ABN7SBZ1_OIKDI</name>
<reference evidence="5 6" key="1">
    <citation type="submission" date="2021-04" db="EMBL/GenBank/DDBJ databases">
        <authorList>
            <person name="Bliznina A."/>
        </authorList>
    </citation>
    <scope>NUCLEOTIDE SEQUENCE [LARGE SCALE GENOMIC DNA]</scope>
</reference>
<dbReference type="InterPro" id="IPR046349">
    <property type="entry name" value="C1-like_sf"/>
</dbReference>
<evidence type="ECO:0000313" key="6">
    <source>
        <dbReference type="Proteomes" id="UP001158576"/>
    </source>
</evidence>
<gene>
    <name evidence="5" type="ORF">OKIOD_LOCUS4967</name>
</gene>
<dbReference type="PROSITE" id="PS01359">
    <property type="entry name" value="ZF_PHD_1"/>
    <property type="match status" value="1"/>
</dbReference>